<proteinExistence type="predicted"/>
<protein>
    <submittedName>
        <fullName evidence="2">Uncharacterized protein</fullName>
    </submittedName>
</protein>
<dbReference type="Gramene" id="OPUNC05G11750.1">
    <property type="protein sequence ID" value="OPUNC05G11750.1"/>
    <property type="gene ID" value="OPUNC05G11750"/>
</dbReference>
<reference evidence="2" key="2">
    <citation type="submission" date="2018-05" db="EMBL/GenBank/DDBJ databases">
        <title>OpunRS2 (Oryza punctata Reference Sequence Version 2).</title>
        <authorList>
            <person name="Zhang J."/>
            <person name="Kudrna D."/>
            <person name="Lee S."/>
            <person name="Talag J."/>
            <person name="Welchert J."/>
            <person name="Wing R.A."/>
        </authorList>
    </citation>
    <scope>NUCLEOTIDE SEQUENCE [LARGE SCALE GENOMIC DNA]</scope>
</reference>
<organism evidence="2">
    <name type="scientific">Oryza punctata</name>
    <name type="common">Red rice</name>
    <dbReference type="NCBI Taxonomy" id="4537"/>
    <lineage>
        <taxon>Eukaryota</taxon>
        <taxon>Viridiplantae</taxon>
        <taxon>Streptophyta</taxon>
        <taxon>Embryophyta</taxon>
        <taxon>Tracheophyta</taxon>
        <taxon>Spermatophyta</taxon>
        <taxon>Magnoliopsida</taxon>
        <taxon>Liliopsida</taxon>
        <taxon>Poales</taxon>
        <taxon>Poaceae</taxon>
        <taxon>BOP clade</taxon>
        <taxon>Oryzoideae</taxon>
        <taxon>Oryzeae</taxon>
        <taxon>Oryzinae</taxon>
        <taxon>Oryza</taxon>
    </lineage>
</organism>
<feature type="chain" id="PRO_5002365947" evidence="1">
    <location>
        <begin position="24"/>
        <end position="146"/>
    </location>
</feature>
<evidence type="ECO:0000256" key="1">
    <source>
        <dbReference type="SAM" id="SignalP"/>
    </source>
</evidence>
<reference evidence="2" key="1">
    <citation type="submission" date="2015-04" db="UniProtKB">
        <authorList>
            <consortium name="EnsemblPlants"/>
        </authorList>
    </citation>
    <scope>IDENTIFICATION</scope>
</reference>
<evidence type="ECO:0000313" key="2">
    <source>
        <dbReference type="EnsemblPlants" id="OPUNC05G11750.1"/>
    </source>
</evidence>
<dbReference type="HOGENOM" id="CLU_1780456_0_0_1"/>
<dbReference type="EnsemblPlants" id="OPUNC05G11750.1">
    <property type="protein sequence ID" value="OPUNC05G11750.1"/>
    <property type="gene ID" value="OPUNC05G11750"/>
</dbReference>
<sequence>MAAIAKNAKQTLLLRCFILPCPGLNITITEALKEIYMGRYGKLFYCQDRVRQGGCQSNSHDIFTGVILQCTAAHQSPCRLLQLLAGGLHGSAWLLAIATSHAVVTQGTKTIATHIRSIPSIVVDTIDHNFASFVSIKINLWRMRAT</sequence>
<name>A0A0E0L1L3_ORYPU</name>
<evidence type="ECO:0000313" key="3">
    <source>
        <dbReference type="Proteomes" id="UP000026962"/>
    </source>
</evidence>
<feature type="signal peptide" evidence="1">
    <location>
        <begin position="1"/>
        <end position="23"/>
    </location>
</feature>
<keyword evidence="1" id="KW-0732">Signal</keyword>
<keyword evidence="3" id="KW-1185">Reference proteome</keyword>
<dbReference type="Proteomes" id="UP000026962">
    <property type="component" value="Chromosome 5"/>
</dbReference>
<dbReference type="AlphaFoldDB" id="A0A0E0L1L3"/>
<accession>A0A0E0L1L3</accession>